<dbReference type="InterPro" id="IPR036396">
    <property type="entry name" value="Cyt_P450_sf"/>
</dbReference>
<evidence type="ECO:0000313" key="17">
    <source>
        <dbReference type="Proteomes" id="UP000030653"/>
    </source>
</evidence>
<evidence type="ECO:0000256" key="11">
    <source>
        <dbReference type="ARBA" id="ARBA00023033"/>
    </source>
</evidence>
<comment type="similarity">
    <text evidence="4 14">Belongs to the cytochrome P450 family.</text>
</comment>
<dbReference type="GO" id="GO:0005506">
    <property type="term" value="F:iron ion binding"/>
    <property type="evidence" value="ECO:0007669"/>
    <property type="project" value="InterPro"/>
</dbReference>
<comment type="cofactor">
    <cofactor evidence="1 13">
        <name>heme</name>
        <dbReference type="ChEBI" id="CHEBI:30413"/>
    </cofactor>
</comment>
<accession>M5FSM6</accession>
<keyword evidence="11 14" id="KW-0503">Monooxygenase</keyword>
<evidence type="ECO:0000256" key="5">
    <source>
        <dbReference type="ARBA" id="ARBA00022617"/>
    </source>
</evidence>
<keyword evidence="9 14" id="KW-0560">Oxidoreductase</keyword>
<evidence type="ECO:0000256" key="8">
    <source>
        <dbReference type="ARBA" id="ARBA00022989"/>
    </source>
</evidence>
<evidence type="ECO:0000256" key="10">
    <source>
        <dbReference type="ARBA" id="ARBA00023004"/>
    </source>
</evidence>
<keyword evidence="5 13" id="KW-0349">Heme</keyword>
<evidence type="ECO:0000256" key="14">
    <source>
        <dbReference type="RuleBase" id="RU000461"/>
    </source>
</evidence>
<evidence type="ECO:0000256" key="6">
    <source>
        <dbReference type="ARBA" id="ARBA00022692"/>
    </source>
</evidence>
<feature type="binding site" description="axial binding residue" evidence="13">
    <location>
        <position position="364"/>
    </location>
    <ligand>
        <name>heme</name>
        <dbReference type="ChEBI" id="CHEBI:30413"/>
    </ligand>
    <ligandPart>
        <name>Fe</name>
        <dbReference type="ChEBI" id="CHEBI:18248"/>
    </ligandPart>
</feature>
<keyword evidence="6" id="KW-0812">Transmembrane</keyword>
<protein>
    <submittedName>
        <fullName evidence="16">Cytochrome P450</fullName>
    </submittedName>
</protein>
<dbReference type="OrthoDB" id="1055148at2759"/>
<dbReference type="PANTHER" id="PTHR46300:SF2">
    <property type="entry name" value="CYTOCHROME P450 MONOOXYGENASE ALNH-RELATED"/>
    <property type="match status" value="1"/>
</dbReference>
<dbReference type="GeneID" id="63685609"/>
<dbReference type="InterPro" id="IPR017972">
    <property type="entry name" value="Cyt_P450_CS"/>
</dbReference>
<dbReference type="InterPro" id="IPR050364">
    <property type="entry name" value="Cytochrome_P450_fung"/>
</dbReference>
<organism evidence="16 17">
    <name type="scientific">Dacryopinax primogenitus (strain DJM 731)</name>
    <name type="common">Brown rot fungus</name>
    <dbReference type="NCBI Taxonomy" id="1858805"/>
    <lineage>
        <taxon>Eukaryota</taxon>
        <taxon>Fungi</taxon>
        <taxon>Dikarya</taxon>
        <taxon>Basidiomycota</taxon>
        <taxon>Agaricomycotina</taxon>
        <taxon>Dacrymycetes</taxon>
        <taxon>Dacrymycetales</taxon>
        <taxon>Dacrymycetaceae</taxon>
        <taxon>Dacryopinax</taxon>
    </lineage>
</organism>
<sequence length="438" mass="49478">MVVLGDVATIGNILDRKSGITGDRPPFIKQPNSIFEGGSLASTISISRKWRAKRRAIHVNLNVHATARFNPMQEHEAASLALGFLIHPEISLVQHTHRFSASVIFRCLYGGDPIPFKGVDRSKRLSELTEVIGRAVQPQQSVVDILPFLKPVIWNVKWLRKQADDWFDEVEVEANHLWDSAVPSDNWDAITSVHDLNLHMGKYGLPKPQAVWNTLSLFLAGQETTDATLQVFVLAMLHHPQEARKAQEQLDAVCGDRPPTFDDRDNLRSIVAIMKETLRWRTISPLGLPHRASQVREFEYRGYFIPKGTILLSNIWGETHDSAVYTDPDTFDPSRFLTSSGALAPTKPDTREDQHPFGHGRRICPGRDFANNSLFIAFAWMLWAFNFEWPRDEEGRDIVCGVDEFVDKGTVTGPREFGVVFRARKAKLKETLEAAVRL</sequence>
<dbReference type="PRINTS" id="PR00385">
    <property type="entry name" value="P450"/>
</dbReference>
<keyword evidence="8" id="KW-1133">Transmembrane helix</keyword>
<dbReference type="AlphaFoldDB" id="M5FSM6"/>
<dbReference type="GO" id="GO:0016020">
    <property type="term" value="C:membrane"/>
    <property type="evidence" value="ECO:0007669"/>
    <property type="project" value="UniProtKB-SubCell"/>
</dbReference>
<reference evidence="16 17" key="1">
    <citation type="journal article" date="2012" name="Science">
        <title>The Paleozoic origin of enzymatic lignin decomposition reconstructed from 31 fungal genomes.</title>
        <authorList>
            <person name="Floudas D."/>
            <person name="Binder M."/>
            <person name="Riley R."/>
            <person name="Barry K."/>
            <person name="Blanchette R.A."/>
            <person name="Henrissat B."/>
            <person name="Martinez A.T."/>
            <person name="Otillar R."/>
            <person name="Spatafora J.W."/>
            <person name="Yadav J.S."/>
            <person name="Aerts A."/>
            <person name="Benoit I."/>
            <person name="Boyd A."/>
            <person name="Carlson A."/>
            <person name="Copeland A."/>
            <person name="Coutinho P.M."/>
            <person name="de Vries R.P."/>
            <person name="Ferreira P."/>
            <person name="Findley K."/>
            <person name="Foster B."/>
            <person name="Gaskell J."/>
            <person name="Glotzer D."/>
            <person name="Gorecki P."/>
            <person name="Heitman J."/>
            <person name="Hesse C."/>
            <person name="Hori C."/>
            <person name="Igarashi K."/>
            <person name="Jurgens J.A."/>
            <person name="Kallen N."/>
            <person name="Kersten P."/>
            <person name="Kohler A."/>
            <person name="Kuees U."/>
            <person name="Kumar T.K.A."/>
            <person name="Kuo A."/>
            <person name="LaButti K."/>
            <person name="Larrondo L.F."/>
            <person name="Lindquist E."/>
            <person name="Ling A."/>
            <person name="Lombard V."/>
            <person name="Lucas S."/>
            <person name="Lundell T."/>
            <person name="Martin R."/>
            <person name="McLaughlin D.J."/>
            <person name="Morgenstern I."/>
            <person name="Morin E."/>
            <person name="Murat C."/>
            <person name="Nagy L.G."/>
            <person name="Nolan M."/>
            <person name="Ohm R.A."/>
            <person name="Patyshakuliyeva A."/>
            <person name="Rokas A."/>
            <person name="Ruiz-Duenas F.J."/>
            <person name="Sabat G."/>
            <person name="Salamov A."/>
            <person name="Samejima M."/>
            <person name="Schmutz J."/>
            <person name="Slot J.C."/>
            <person name="St John F."/>
            <person name="Stenlid J."/>
            <person name="Sun H."/>
            <person name="Sun S."/>
            <person name="Syed K."/>
            <person name="Tsang A."/>
            <person name="Wiebenga A."/>
            <person name="Young D."/>
            <person name="Pisabarro A."/>
            <person name="Eastwood D.C."/>
            <person name="Martin F."/>
            <person name="Cullen D."/>
            <person name="Grigoriev I.V."/>
            <person name="Hibbett D.S."/>
        </authorList>
    </citation>
    <scope>NUCLEOTIDE SEQUENCE [LARGE SCALE GENOMIC DNA]</scope>
    <source>
        <strain evidence="16 17">DJM-731 SS1</strain>
    </source>
</reference>
<dbReference type="Gene3D" id="1.10.630.10">
    <property type="entry name" value="Cytochrome P450"/>
    <property type="match status" value="1"/>
</dbReference>
<feature type="region of interest" description="Disordered" evidence="15">
    <location>
        <begin position="337"/>
        <end position="358"/>
    </location>
</feature>
<evidence type="ECO:0000256" key="7">
    <source>
        <dbReference type="ARBA" id="ARBA00022723"/>
    </source>
</evidence>
<name>M5FSM6_DACPD</name>
<keyword evidence="12" id="KW-0472">Membrane</keyword>
<gene>
    <name evidence="16" type="ORF">DACRYDRAFT_118236</name>
</gene>
<dbReference type="HOGENOM" id="CLU_001570_2_0_1"/>
<comment type="pathway">
    <text evidence="3">Secondary metabolite biosynthesis.</text>
</comment>
<dbReference type="GO" id="GO:0004497">
    <property type="term" value="F:monooxygenase activity"/>
    <property type="evidence" value="ECO:0007669"/>
    <property type="project" value="UniProtKB-KW"/>
</dbReference>
<dbReference type="RefSeq" id="XP_040625826.1">
    <property type="nucleotide sequence ID" value="XM_040770547.1"/>
</dbReference>
<comment type="subcellular location">
    <subcellularLocation>
        <location evidence="2">Membrane</location>
    </subcellularLocation>
</comment>
<dbReference type="PROSITE" id="PS00086">
    <property type="entry name" value="CYTOCHROME_P450"/>
    <property type="match status" value="1"/>
</dbReference>
<keyword evidence="17" id="KW-1185">Reference proteome</keyword>
<dbReference type="Pfam" id="PF00067">
    <property type="entry name" value="p450"/>
    <property type="match status" value="1"/>
</dbReference>
<dbReference type="OMA" id="KDAGHIT"/>
<dbReference type="Proteomes" id="UP000030653">
    <property type="component" value="Unassembled WGS sequence"/>
</dbReference>
<proteinExistence type="inferred from homology"/>
<dbReference type="PRINTS" id="PR00463">
    <property type="entry name" value="EP450I"/>
</dbReference>
<evidence type="ECO:0000256" key="15">
    <source>
        <dbReference type="SAM" id="MobiDB-lite"/>
    </source>
</evidence>
<dbReference type="EMBL" id="JH795871">
    <property type="protein sequence ID" value="EJT98928.1"/>
    <property type="molecule type" value="Genomic_DNA"/>
</dbReference>
<evidence type="ECO:0000256" key="12">
    <source>
        <dbReference type="ARBA" id="ARBA00023136"/>
    </source>
</evidence>
<dbReference type="SUPFAM" id="SSF48264">
    <property type="entry name" value="Cytochrome P450"/>
    <property type="match status" value="1"/>
</dbReference>
<dbReference type="InterPro" id="IPR001128">
    <property type="entry name" value="Cyt_P450"/>
</dbReference>
<evidence type="ECO:0000313" key="16">
    <source>
        <dbReference type="EMBL" id="EJT98928.1"/>
    </source>
</evidence>
<evidence type="ECO:0000256" key="2">
    <source>
        <dbReference type="ARBA" id="ARBA00004370"/>
    </source>
</evidence>
<evidence type="ECO:0000256" key="9">
    <source>
        <dbReference type="ARBA" id="ARBA00023002"/>
    </source>
</evidence>
<dbReference type="GO" id="GO:0020037">
    <property type="term" value="F:heme binding"/>
    <property type="evidence" value="ECO:0007669"/>
    <property type="project" value="InterPro"/>
</dbReference>
<evidence type="ECO:0000256" key="4">
    <source>
        <dbReference type="ARBA" id="ARBA00010617"/>
    </source>
</evidence>
<keyword evidence="7 13" id="KW-0479">Metal-binding</keyword>
<dbReference type="STRING" id="1858805.M5FSM6"/>
<dbReference type="InterPro" id="IPR002401">
    <property type="entry name" value="Cyt_P450_E_grp-I"/>
</dbReference>
<evidence type="ECO:0000256" key="3">
    <source>
        <dbReference type="ARBA" id="ARBA00005179"/>
    </source>
</evidence>
<dbReference type="PANTHER" id="PTHR46300">
    <property type="entry name" value="P450, PUTATIVE (EUROFUNG)-RELATED-RELATED"/>
    <property type="match status" value="1"/>
</dbReference>
<keyword evidence="10 13" id="KW-0408">Iron</keyword>
<dbReference type="GO" id="GO:0016705">
    <property type="term" value="F:oxidoreductase activity, acting on paired donors, with incorporation or reduction of molecular oxygen"/>
    <property type="evidence" value="ECO:0007669"/>
    <property type="project" value="InterPro"/>
</dbReference>
<evidence type="ECO:0000256" key="13">
    <source>
        <dbReference type="PIRSR" id="PIRSR602401-1"/>
    </source>
</evidence>
<evidence type="ECO:0000256" key="1">
    <source>
        <dbReference type="ARBA" id="ARBA00001971"/>
    </source>
</evidence>